<dbReference type="EMBL" id="VSSQ01142434">
    <property type="protein sequence ID" value="MPN63275.1"/>
    <property type="molecule type" value="Genomic_DNA"/>
</dbReference>
<reference evidence="1" key="1">
    <citation type="submission" date="2019-08" db="EMBL/GenBank/DDBJ databases">
        <authorList>
            <person name="Kucharzyk K."/>
            <person name="Murdoch R.W."/>
            <person name="Higgins S."/>
            <person name="Loffler F."/>
        </authorList>
    </citation>
    <scope>NUCLEOTIDE SEQUENCE</scope>
</reference>
<name>A0A645JHV9_9ZZZZ</name>
<evidence type="ECO:0000313" key="1">
    <source>
        <dbReference type="EMBL" id="MPN63275.1"/>
    </source>
</evidence>
<proteinExistence type="predicted"/>
<comment type="caution">
    <text evidence="1">The sequence shown here is derived from an EMBL/GenBank/DDBJ whole genome shotgun (WGS) entry which is preliminary data.</text>
</comment>
<organism evidence="1">
    <name type="scientific">bioreactor metagenome</name>
    <dbReference type="NCBI Taxonomy" id="1076179"/>
    <lineage>
        <taxon>unclassified sequences</taxon>
        <taxon>metagenomes</taxon>
        <taxon>ecological metagenomes</taxon>
    </lineage>
</organism>
<dbReference type="AlphaFoldDB" id="A0A645JHV9"/>
<gene>
    <name evidence="1" type="ORF">SDC9_211032</name>
</gene>
<protein>
    <submittedName>
        <fullName evidence="1">Uncharacterized protein</fullName>
    </submittedName>
</protein>
<sequence>MKNDLLDTLEDPTHNFSDEVSIVMKDGSTPEISSSGSSTNSLSSSVNLMFKQPIDTTKIEKVQIGNLSIQH</sequence>
<accession>A0A645JHV9</accession>